<reference evidence="1" key="1">
    <citation type="journal article" date="2021" name="Proc. Natl. Acad. Sci. U.S.A.">
        <title>A Catalog of Tens of Thousands of Viruses from Human Metagenomes Reveals Hidden Associations with Chronic Diseases.</title>
        <authorList>
            <person name="Tisza M.J."/>
            <person name="Buck C.B."/>
        </authorList>
    </citation>
    <scope>NUCLEOTIDE SEQUENCE</scope>
    <source>
        <strain evidence="1">Ct8Lf7</strain>
    </source>
</reference>
<evidence type="ECO:0000313" key="1">
    <source>
        <dbReference type="EMBL" id="DAF44269.1"/>
    </source>
</evidence>
<protein>
    <submittedName>
        <fullName evidence="1">Portal protein</fullName>
    </submittedName>
</protein>
<accession>A0A8S5RZT1</accession>
<name>A0A8S5RZT1_9CAUD</name>
<proteinExistence type="predicted"/>
<dbReference type="EMBL" id="BK032511">
    <property type="protein sequence ID" value="DAF44269.1"/>
    <property type="molecule type" value="Genomic_DNA"/>
</dbReference>
<sequence>MQRYTTIRIGENIYVLRGLDKSVIRSKSNPNFCGLSINGVYFLNRSQQPYSLILKCAHLQDRYDLLNYYRDNLIANSGTSGVIMDMNLLPTNLGVKWPERV</sequence>
<organism evidence="1">
    <name type="scientific">Podoviridae sp. ct8Lf7</name>
    <dbReference type="NCBI Taxonomy" id="2827723"/>
    <lineage>
        <taxon>Viruses</taxon>
        <taxon>Duplodnaviria</taxon>
        <taxon>Heunggongvirae</taxon>
        <taxon>Uroviricota</taxon>
        <taxon>Caudoviricetes</taxon>
    </lineage>
</organism>